<dbReference type="EMBL" id="CP020559">
    <property type="protein sequence ID" value="ARE87539.1"/>
    <property type="molecule type" value="Genomic_DNA"/>
</dbReference>
<dbReference type="RefSeq" id="WP_070969712.1">
    <property type="nucleotide sequence ID" value="NZ_CP017603.1"/>
</dbReference>
<dbReference type="Proteomes" id="UP000177894">
    <property type="component" value="Chromosome"/>
</dbReference>
<gene>
    <name evidence="1" type="ORF">BJL90_14980</name>
    <name evidence="2" type="ORF">CLFO_19390</name>
</gene>
<evidence type="ECO:0008006" key="5">
    <source>
        <dbReference type="Google" id="ProtNLM"/>
    </source>
</evidence>
<evidence type="ECO:0000313" key="1">
    <source>
        <dbReference type="EMBL" id="AOY77039.1"/>
    </source>
</evidence>
<keyword evidence="3" id="KW-1185">Reference proteome</keyword>
<evidence type="ECO:0000313" key="4">
    <source>
        <dbReference type="Proteomes" id="UP000192478"/>
    </source>
</evidence>
<evidence type="ECO:0000313" key="2">
    <source>
        <dbReference type="EMBL" id="ARE87539.1"/>
    </source>
</evidence>
<protein>
    <recommendedName>
        <fullName evidence="5">Flagellar protein</fullName>
    </recommendedName>
</protein>
<proteinExistence type="predicted"/>
<evidence type="ECO:0000313" key="3">
    <source>
        <dbReference type="Proteomes" id="UP000177894"/>
    </source>
</evidence>
<dbReference type="Proteomes" id="UP000192478">
    <property type="component" value="Chromosome"/>
</dbReference>
<reference evidence="1 3" key="1">
    <citation type="submission" date="2016-10" db="EMBL/GenBank/DDBJ databases">
        <title>Complete Genome Sequence of Acetogen Clostridium formicoaceticum ATCC 27076.</title>
        <authorList>
            <person name="Bao T."/>
            <person name="Cheng C."/>
            <person name="Zhao J."/>
            <person name="Yang S.-T."/>
            <person name="Wang J."/>
            <person name="Wang M."/>
        </authorList>
    </citation>
    <scope>NUCLEOTIDE SEQUENCE [LARGE SCALE GENOMIC DNA]</scope>
    <source>
        <strain evidence="1 3">ATCC 27076</strain>
    </source>
</reference>
<dbReference type="EMBL" id="CP017603">
    <property type="protein sequence ID" value="AOY77039.1"/>
    <property type="molecule type" value="Genomic_DNA"/>
</dbReference>
<sequence>MDKHKGYLGGRTCRRCKKIINEKSLYDYCAECYKKVEDVFNSIREYLREYPGATAFEMEQRLGIPIHVINNFVRDGRLIEIPNAYLNMECLRCGCLLISAHHKYCPVCEIAIKKELEKAKESLTISMEKSENEGAKMHYKAHTRKSD</sequence>
<dbReference type="KEGG" id="cfm:BJL90_14980"/>
<dbReference type="AlphaFoldDB" id="A0AAC9WG84"/>
<name>A0AAC9WG84_9CLOT</name>
<accession>A0AAC9WG84</accession>
<reference evidence="2 4" key="2">
    <citation type="submission" date="2017-03" db="EMBL/GenBank/DDBJ databases">
        <title>Complete sequence of Clostridium formicaceticum DSM 92.</title>
        <authorList>
            <person name="Poehlein A."/>
            <person name="Karl M."/>
            <person name="Bengelsdorf F.R."/>
            <person name="Duerre P."/>
            <person name="Daniel R."/>
        </authorList>
    </citation>
    <scope>NUCLEOTIDE SEQUENCE [LARGE SCALE GENOMIC DNA]</scope>
    <source>
        <strain evidence="2 4">DSM 92</strain>
    </source>
</reference>
<organism evidence="2 4">
    <name type="scientific">Clostridium formicaceticum</name>
    <dbReference type="NCBI Taxonomy" id="1497"/>
    <lineage>
        <taxon>Bacteria</taxon>
        <taxon>Bacillati</taxon>
        <taxon>Bacillota</taxon>
        <taxon>Clostridia</taxon>
        <taxon>Eubacteriales</taxon>
        <taxon>Clostridiaceae</taxon>
        <taxon>Clostridium</taxon>
    </lineage>
</organism>